<dbReference type="Gene3D" id="3.40.630.30">
    <property type="match status" value="1"/>
</dbReference>
<dbReference type="PROSITE" id="PS51186">
    <property type="entry name" value="GNAT"/>
    <property type="match status" value="1"/>
</dbReference>
<dbReference type="InterPro" id="IPR000182">
    <property type="entry name" value="GNAT_dom"/>
</dbReference>
<dbReference type="KEGG" id="ahb:bsdtb5_01470"/>
<feature type="domain" description="N-acetyltransferase" evidence="1">
    <location>
        <begin position="5"/>
        <end position="160"/>
    </location>
</feature>
<keyword evidence="3" id="KW-1185">Reference proteome</keyword>
<protein>
    <recommendedName>
        <fullName evidence="1">N-acetyltransferase domain-containing protein</fullName>
    </recommendedName>
</protein>
<dbReference type="GO" id="GO:0016747">
    <property type="term" value="F:acyltransferase activity, transferring groups other than amino-acyl groups"/>
    <property type="evidence" value="ECO:0007669"/>
    <property type="project" value="InterPro"/>
</dbReference>
<dbReference type="SUPFAM" id="SSF55729">
    <property type="entry name" value="Acyl-CoA N-acyltransferases (Nat)"/>
    <property type="match status" value="1"/>
</dbReference>
<dbReference type="RefSeq" id="WP_271714158.1">
    <property type="nucleotide sequence ID" value="NZ_AP024169.1"/>
</dbReference>
<dbReference type="Pfam" id="PF00583">
    <property type="entry name" value="Acetyltransf_1"/>
    <property type="match status" value="1"/>
</dbReference>
<dbReference type="EMBL" id="AP024169">
    <property type="protein sequence ID" value="BCN28852.1"/>
    <property type="molecule type" value="Genomic_DNA"/>
</dbReference>
<dbReference type="Proteomes" id="UP000595897">
    <property type="component" value="Chromosome"/>
</dbReference>
<evidence type="ECO:0000313" key="3">
    <source>
        <dbReference type="Proteomes" id="UP000595897"/>
    </source>
</evidence>
<dbReference type="InterPro" id="IPR016181">
    <property type="entry name" value="Acyl_CoA_acyltransferase"/>
</dbReference>
<proteinExistence type="predicted"/>
<sequence length="160" mass="18990">MMHNLKYQEINEFDYATLTKIMTEAFNDDTKMHTSLLEDGPRGYNDGTLVRRLCSDRNMINRKIIYQNEIIGLYVLSPITTDTYEIEMIALSPKYKQLGIGTNVWRDIENTYRQVKKWIVETPEYSKRNIYFYTVKCGFEPNRERVYDNGDKSIIFDKLV</sequence>
<name>A0A7R7IAW0_9FIRM</name>
<reference evidence="2 3" key="1">
    <citation type="submission" date="2020-11" db="EMBL/GenBank/DDBJ databases">
        <title>Draft genome sequencing of a Lachnospiraceae strain isolated from anoxic soil subjected to BSD treatment.</title>
        <authorList>
            <person name="Uek A."/>
            <person name="Tonouchi A."/>
        </authorList>
    </citation>
    <scope>NUCLEOTIDE SEQUENCE [LARGE SCALE GENOMIC DNA]</scope>
    <source>
        <strain evidence="2 3">TB5</strain>
    </source>
</reference>
<evidence type="ECO:0000313" key="2">
    <source>
        <dbReference type="EMBL" id="BCN28852.1"/>
    </source>
</evidence>
<dbReference type="CDD" id="cd04301">
    <property type="entry name" value="NAT_SF"/>
    <property type="match status" value="1"/>
</dbReference>
<dbReference type="AlphaFoldDB" id="A0A7R7IAW0"/>
<gene>
    <name evidence="2" type="ORF">bsdtb5_01470</name>
</gene>
<evidence type="ECO:0000259" key="1">
    <source>
        <dbReference type="PROSITE" id="PS51186"/>
    </source>
</evidence>
<accession>A0A7R7IAW0</accession>
<organism evidence="2 3">
    <name type="scientific">Anaeromicropila herbilytica</name>
    <dbReference type="NCBI Taxonomy" id="2785025"/>
    <lineage>
        <taxon>Bacteria</taxon>
        <taxon>Bacillati</taxon>
        <taxon>Bacillota</taxon>
        <taxon>Clostridia</taxon>
        <taxon>Lachnospirales</taxon>
        <taxon>Lachnospiraceae</taxon>
        <taxon>Anaeromicropila</taxon>
    </lineage>
</organism>